<feature type="transmembrane region" description="Helical" evidence="2">
    <location>
        <begin position="583"/>
        <end position="602"/>
    </location>
</feature>
<keyword evidence="2" id="KW-0812">Transmembrane</keyword>
<feature type="compositionally biased region" description="Basic and acidic residues" evidence="1">
    <location>
        <begin position="52"/>
        <end position="62"/>
    </location>
</feature>
<feature type="transmembrane region" description="Helical" evidence="2">
    <location>
        <begin position="542"/>
        <end position="563"/>
    </location>
</feature>
<feature type="transmembrane region" description="Helical" evidence="2">
    <location>
        <begin position="614"/>
        <end position="640"/>
    </location>
</feature>
<organism evidence="3">
    <name type="scientific">freshwater metagenome</name>
    <dbReference type="NCBI Taxonomy" id="449393"/>
    <lineage>
        <taxon>unclassified sequences</taxon>
        <taxon>metagenomes</taxon>
        <taxon>ecological metagenomes</taxon>
    </lineage>
</organism>
<accession>A0A6J6FD43</accession>
<gene>
    <name evidence="3" type="ORF">UFOPK1788_00163</name>
</gene>
<feature type="transmembrane region" description="Helical" evidence="2">
    <location>
        <begin position="384"/>
        <end position="410"/>
    </location>
</feature>
<feature type="transmembrane region" description="Helical" evidence="2">
    <location>
        <begin position="422"/>
        <end position="445"/>
    </location>
</feature>
<name>A0A6J6FD43_9ZZZZ</name>
<sequence>MTIDDNDDAVVPSGSRRSSYVPPPEESSGEPIDIPRIVVSGDIPEAYSSKDSVPDLQRRASDDVDTGEVPVVIEEPAAPALGIPTRQSLTPEELSRALDPAAGLSSSEQMALLDSQIALREADANAASRFLDEAREAGTPEAAAMFDVAKTLFADVAPELVSVRITPAPPVPEVTEAVSITDVSIDDTTDAAVVDAATEAGGLEFIESLVDSDNAEGSTAQEWSLDVPATTASHSSAAVKRLHLTTAAAIIALSLTAFVLSFSAGLEPNSFIGIAGVSLIIAIGFVFGARSFTARTGSTFRDVIESLTGRTFGRIVLVVAALGGLSALMTSLAGFMQGVAENEVTAGFVSRLGDIVGPVPPIATAVLLGLAVALSTLPLRALRAFLLTGIGFTVIAAGSVVGMSGFLVAASEKWEIPEITSIVSSGGLVTALAFVIGGIGFASIHSLTREHEGIRNGVWLGVGAGIGFLAAAATIALALISPESEHYFFANNSLVHVVSSSATLAVLLGALVSGVALVTTVTMVVRGALMFTVNDDRSEPSVWWKLSAVGLVGSVVAMLFVGVDDSGTVVVMPDWVESIAPSVQLSSIGLAIVLGLAFARSLRPTYRPTRARRVILAVVVLVMVALALGFSAGTGVIWGWVGFINGPLTDLGYGLLYVDLVVPLLAAVATALVSLLVMIQRAPRAIDSSSQD</sequence>
<reference evidence="3" key="1">
    <citation type="submission" date="2020-05" db="EMBL/GenBank/DDBJ databases">
        <authorList>
            <person name="Chiriac C."/>
            <person name="Salcher M."/>
            <person name="Ghai R."/>
            <person name="Kavagutti S V."/>
        </authorList>
    </citation>
    <scope>NUCLEOTIDE SEQUENCE</scope>
</reference>
<feature type="transmembrane region" description="Helical" evidence="2">
    <location>
        <begin position="457"/>
        <end position="480"/>
    </location>
</feature>
<dbReference type="AlphaFoldDB" id="A0A6J6FD43"/>
<evidence type="ECO:0000313" key="3">
    <source>
        <dbReference type="EMBL" id="CAB4585123.1"/>
    </source>
</evidence>
<feature type="transmembrane region" description="Helical" evidence="2">
    <location>
        <begin position="242"/>
        <end position="264"/>
    </location>
</feature>
<proteinExistence type="predicted"/>
<evidence type="ECO:0000256" key="1">
    <source>
        <dbReference type="SAM" id="MobiDB-lite"/>
    </source>
</evidence>
<dbReference type="EMBL" id="CAEZUE010000010">
    <property type="protein sequence ID" value="CAB4585123.1"/>
    <property type="molecule type" value="Genomic_DNA"/>
</dbReference>
<feature type="transmembrane region" description="Helical" evidence="2">
    <location>
        <begin position="270"/>
        <end position="292"/>
    </location>
</feature>
<evidence type="ECO:0000256" key="2">
    <source>
        <dbReference type="SAM" id="Phobius"/>
    </source>
</evidence>
<keyword evidence="2" id="KW-1133">Transmembrane helix</keyword>
<feature type="transmembrane region" description="Helical" evidence="2">
    <location>
        <begin position="312"/>
        <end position="335"/>
    </location>
</feature>
<feature type="transmembrane region" description="Helical" evidence="2">
    <location>
        <begin position="500"/>
        <end position="521"/>
    </location>
</feature>
<feature type="region of interest" description="Disordered" evidence="1">
    <location>
        <begin position="1"/>
        <end position="66"/>
    </location>
</feature>
<feature type="transmembrane region" description="Helical" evidence="2">
    <location>
        <begin position="660"/>
        <end position="679"/>
    </location>
</feature>
<feature type="transmembrane region" description="Helical" evidence="2">
    <location>
        <begin position="355"/>
        <end position="377"/>
    </location>
</feature>
<protein>
    <submittedName>
        <fullName evidence="3">Unannotated protein</fullName>
    </submittedName>
</protein>
<keyword evidence="2" id="KW-0472">Membrane</keyword>